<feature type="chain" id="PRO_5035222922" evidence="2">
    <location>
        <begin position="21"/>
        <end position="221"/>
    </location>
</feature>
<keyword evidence="4" id="KW-1185">Reference proteome</keyword>
<feature type="signal peptide" evidence="2">
    <location>
        <begin position="1"/>
        <end position="20"/>
    </location>
</feature>
<keyword evidence="2" id="KW-0732">Signal</keyword>
<evidence type="ECO:0000313" key="4">
    <source>
        <dbReference type="Proteomes" id="UP000746747"/>
    </source>
</evidence>
<protein>
    <submittedName>
        <fullName evidence="3">Uncharacterized protein</fullName>
    </submittedName>
</protein>
<feature type="transmembrane region" description="Helical" evidence="1">
    <location>
        <begin position="102"/>
        <end position="127"/>
    </location>
</feature>
<organism evidence="3 4">
    <name type="scientific">Cercopithifilaria johnstoni</name>
    <dbReference type="NCBI Taxonomy" id="2874296"/>
    <lineage>
        <taxon>Eukaryota</taxon>
        <taxon>Metazoa</taxon>
        <taxon>Ecdysozoa</taxon>
        <taxon>Nematoda</taxon>
        <taxon>Chromadorea</taxon>
        <taxon>Rhabditida</taxon>
        <taxon>Spirurina</taxon>
        <taxon>Spiruromorpha</taxon>
        <taxon>Filarioidea</taxon>
        <taxon>Onchocercidae</taxon>
        <taxon>Cercopithifilaria</taxon>
    </lineage>
</organism>
<keyword evidence="1" id="KW-0812">Transmembrane</keyword>
<keyword evidence="1" id="KW-0472">Membrane</keyword>
<comment type="caution">
    <text evidence="3">The sequence shown here is derived from an EMBL/GenBank/DDBJ whole genome shotgun (WGS) entry which is preliminary data.</text>
</comment>
<evidence type="ECO:0000256" key="2">
    <source>
        <dbReference type="SAM" id="SignalP"/>
    </source>
</evidence>
<proteinExistence type="predicted"/>
<evidence type="ECO:0000256" key="1">
    <source>
        <dbReference type="SAM" id="Phobius"/>
    </source>
</evidence>
<dbReference type="OrthoDB" id="5823890at2759"/>
<dbReference type="EMBL" id="CAKAEH010001452">
    <property type="protein sequence ID" value="CAG9536434.1"/>
    <property type="molecule type" value="Genomic_DNA"/>
</dbReference>
<name>A0A8J2Q7Y8_9BILA</name>
<gene>
    <name evidence="3" type="ORF">CJOHNSTONI_LOCUS6353</name>
</gene>
<evidence type="ECO:0000313" key="3">
    <source>
        <dbReference type="EMBL" id="CAG9536434.1"/>
    </source>
</evidence>
<keyword evidence="1" id="KW-1133">Transmembrane helix</keyword>
<reference evidence="3" key="1">
    <citation type="submission" date="2021-09" db="EMBL/GenBank/DDBJ databases">
        <authorList>
            <consortium name="Pathogen Informatics"/>
        </authorList>
    </citation>
    <scope>NUCLEOTIDE SEQUENCE</scope>
</reference>
<dbReference type="Proteomes" id="UP000746747">
    <property type="component" value="Unassembled WGS sequence"/>
</dbReference>
<accession>A0A8J2Q7Y8</accession>
<sequence length="221" mass="25021">MSYSASVGFVIVLFYSLSLPSSISVKGVEDSDREEQWLADRNLFLDIDNARSDTIDNITDAFLSITERLVKAGRLMIETKRRMVVFINEVGDMSYDSKWAMLGWFAAMCLFPIITAAIVAIIIALFFQNELTNLQIFLHTRWDVGDMPDIITESKAKQRLGNLAMQRLYLKMSRHPERLLPKQAKRDPEALTHEKIELTQLNEANLTGTHVQSPTGNSLPA</sequence>
<dbReference type="AlphaFoldDB" id="A0A8J2Q7Y8"/>